<gene>
    <name evidence="1" type="ORF">GMARGA_LOCUS5258</name>
</gene>
<protein>
    <submittedName>
        <fullName evidence="1">6179_t:CDS:1</fullName>
    </submittedName>
</protein>
<keyword evidence="2" id="KW-1185">Reference proteome</keyword>
<evidence type="ECO:0000313" key="1">
    <source>
        <dbReference type="EMBL" id="CAG8566183.1"/>
    </source>
</evidence>
<organism evidence="1 2">
    <name type="scientific">Gigaspora margarita</name>
    <dbReference type="NCBI Taxonomy" id="4874"/>
    <lineage>
        <taxon>Eukaryota</taxon>
        <taxon>Fungi</taxon>
        <taxon>Fungi incertae sedis</taxon>
        <taxon>Mucoromycota</taxon>
        <taxon>Glomeromycotina</taxon>
        <taxon>Glomeromycetes</taxon>
        <taxon>Diversisporales</taxon>
        <taxon>Gigasporaceae</taxon>
        <taxon>Gigaspora</taxon>
    </lineage>
</organism>
<accession>A0ABN7UD09</accession>
<evidence type="ECO:0000313" key="2">
    <source>
        <dbReference type="Proteomes" id="UP000789901"/>
    </source>
</evidence>
<comment type="caution">
    <text evidence="1">The sequence shown here is derived from an EMBL/GenBank/DDBJ whole genome shotgun (WGS) entry which is preliminary data.</text>
</comment>
<sequence>MLTTQGYFRHDLWTESFSQKFVSLQIDGKKFLKMDRNDLIRIIDCVDGIKRLVIGILEGEIWSVITIFIAMYLGRYEDEIYHDPVGIFSGPVACKTQIYTLQTKTVNDDRLFREFLVRKLDLVPPVNNLRWYISSPLTLRIPIQSIYLQLYQKTIPEILCYLIPQEQCLDQRNNLMTAPMLSLPFINAISLPCHDMVLSNYTIVIDSLIQGTLSVLHFGTRKWLFMDRSSIHSPEDIFRPDWMCWINELLLVFQGIQLAEGTDWQMGISFLHSKIHWKSMYYGNLPYIFAYISKGSKLRFFIFSPNLEMTAPLTQISQEFNLDSIMDRFRIIKTIINIYSILETIYRNWKNYVSVIHIPSISSLHPLYLSVQRNGETTIEFFGEFVKKTISSNLMNRFFKFETLCTIYNDTKHIKNLVHCVDINGNFDLPVKEKDEMGGKVNEVLDLTLWDRWPEKAEKGQIYKACYDVWQIERMLHEMGDNEFKTFSKYFWKFRNLLRKAAIDDISAAETLRCEWFVIDNDLFDE</sequence>
<dbReference type="EMBL" id="CAJVQB010002205">
    <property type="protein sequence ID" value="CAG8566183.1"/>
    <property type="molecule type" value="Genomic_DNA"/>
</dbReference>
<reference evidence="1 2" key="1">
    <citation type="submission" date="2021-06" db="EMBL/GenBank/DDBJ databases">
        <authorList>
            <person name="Kallberg Y."/>
            <person name="Tangrot J."/>
            <person name="Rosling A."/>
        </authorList>
    </citation>
    <scope>NUCLEOTIDE SEQUENCE [LARGE SCALE GENOMIC DNA]</scope>
    <source>
        <strain evidence="1 2">120-4 pot B 10/14</strain>
    </source>
</reference>
<name>A0ABN7UD09_GIGMA</name>
<proteinExistence type="predicted"/>
<dbReference type="Proteomes" id="UP000789901">
    <property type="component" value="Unassembled WGS sequence"/>
</dbReference>